<feature type="compositionally biased region" description="Low complexity" evidence="10">
    <location>
        <begin position="18"/>
        <end position="34"/>
    </location>
</feature>
<dbReference type="EMBL" id="GDKF01000365">
    <property type="protein sequence ID" value="JAT78257.1"/>
    <property type="molecule type" value="Transcribed_RNA"/>
</dbReference>
<accession>A0A1D2AGD2</accession>
<dbReference type="PANTHER" id="PTHR24055">
    <property type="entry name" value="MITOGEN-ACTIVATED PROTEIN KINASE"/>
    <property type="match status" value="1"/>
</dbReference>
<evidence type="ECO:0000256" key="5">
    <source>
        <dbReference type="ARBA" id="ARBA00022777"/>
    </source>
</evidence>
<protein>
    <recommendedName>
        <fullName evidence="9">Mitogen-activated protein kinase</fullName>
        <ecNumber evidence="9">2.7.11.24</ecNumber>
    </recommendedName>
</protein>
<feature type="binding site" evidence="7">
    <location>
        <position position="94"/>
    </location>
    <ligand>
        <name>ATP</name>
        <dbReference type="ChEBI" id="CHEBI:30616"/>
    </ligand>
</feature>
<dbReference type="PROSITE" id="PS50011">
    <property type="entry name" value="PROTEIN_KINASE_DOM"/>
    <property type="match status" value="1"/>
</dbReference>
<proteinExistence type="inferred from homology"/>
<dbReference type="InterPro" id="IPR050117">
    <property type="entry name" value="MAPK"/>
</dbReference>
<comment type="cofactor">
    <cofactor evidence="9">
        <name>Mg(2+)</name>
        <dbReference type="ChEBI" id="CHEBI:18420"/>
    </cofactor>
</comment>
<evidence type="ECO:0000256" key="4">
    <source>
        <dbReference type="ARBA" id="ARBA00022741"/>
    </source>
</evidence>
<dbReference type="FunFam" id="1.10.510.10:FF:000013">
    <property type="entry name" value="Mitogen-activated protein kinase"/>
    <property type="match status" value="1"/>
</dbReference>
<dbReference type="InterPro" id="IPR011009">
    <property type="entry name" value="Kinase-like_dom_sf"/>
</dbReference>
<feature type="region of interest" description="Disordered" evidence="10">
    <location>
        <begin position="1"/>
        <end position="42"/>
    </location>
</feature>
<evidence type="ECO:0000256" key="9">
    <source>
        <dbReference type="RuleBase" id="RU361165"/>
    </source>
</evidence>
<dbReference type="Gene3D" id="3.30.200.20">
    <property type="entry name" value="Phosphorylase Kinase, domain 1"/>
    <property type="match status" value="1"/>
</dbReference>
<sequence length="409" mass="46083">VSRRTLDTCPRVLGGLTRPGRSPGMPGGMSSSSSQNVPVQEASRVPGKSRYQVWRTTFEIDESYVPIKAVGKGAYGVVCSAKHTPTGEKVAIKKITNAFENLVDARRTLREMKLLRYLRHENVIGVLDIMPPHPKAPFNDVYIVYELMDTDLHQIIRSSQPLTDEHFQYFMYQTLRGLKYVHSAGVLHRDLKPSNLLLNASCDLKIADFGLARTSTESNAFMTEYVVTRWYRAPELLLSCDSYSAGIDVWSVGCILAELLARKPLFPGKDYIDQLKLIIRTLGTPSDEELGFITAPKARTYIRGLAAVQKPDFRASFPDASKQALDLMERMLQFDPRRRISVDDALRHPWLAALHDEAAEPVARGAFKFDFEDQELDEPTLRSMVLDEVARYRQRKQAPKETVAVHATA</sequence>
<dbReference type="Pfam" id="PF00069">
    <property type="entry name" value="Pkinase"/>
    <property type="match status" value="1"/>
</dbReference>
<dbReference type="PROSITE" id="PS01351">
    <property type="entry name" value="MAPK"/>
    <property type="match status" value="1"/>
</dbReference>
<dbReference type="GO" id="GO:0005524">
    <property type="term" value="F:ATP binding"/>
    <property type="evidence" value="ECO:0007669"/>
    <property type="project" value="UniProtKB-UniRule"/>
</dbReference>
<evidence type="ECO:0000256" key="2">
    <source>
        <dbReference type="ARBA" id="ARBA00022527"/>
    </source>
</evidence>
<keyword evidence="5 9" id="KW-0418">Kinase</keyword>
<comment type="activity regulation">
    <text evidence="9">Activated by threonine and tyrosine phosphorylation.</text>
</comment>
<keyword evidence="3 9" id="KW-0808">Transferase</keyword>
<dbReference type="InterPro" id="IPR017441">
    <property type="entry name" value="Protein_kinase_ATP_BS"/>
</dbReference>
<dbReference type="EC" id="2.7.11.24" evidence="9"/>
<reference evidence="12" key="1">
    <citation type="submission" date="2015-08" db="EMBL/GenBank/DDBJ databases">
        <authorList>
            <person name="Babu N.S."/>
            <person name="Beckwith C.J."/>
            <person name="Beseler K.G."/>
            <person name="Brison A."/>
            <person name="Carone J.V."/>
            <person name="Caskin T.P."/>
            <person name="Diamond M."/>
            <person name="Durham M.E."/>
            <person name="Foxe J.M."/>
            <person name="Go M."/>
            <person name="Henderson B.A."/>
            <person name="Jones I.B."/>
            <person name="McGettigan J.A."/>
            <person name="Micheletti S.J."/>
            <person name="Nasrallah M.E."/>
            <person name="Ortiz D."/>
            <person name="Piller C.R."/>
            <person name="Privatt S.R."/>
            <person name="Schneider S.L."/>
            <person name="Sharp S."/>
            <person name="Smith T.C."/>
            <person name="Stanton J.D."/>
            <person name="Ullery H.E."/>
            <person name="Wilson R.J."/>
            <person name="Serrano M.G."/>
            <person name="Buck G."/>
            <person name="Lee V."/>
            <person name="Wang Y."/>
            <person name="Carvalho R."/>
            <person name="Voegtly L."/>
            <person name="Shi R."/>
            <person name="Duckworth R."/>
            <person name="Johnson A."/>
            <person name="Loviza R."/>
            <person name="Walstead R."/>
            <person name="Shah Z."/>
            <person name="Kiflezghi M."/>
            <person name="Wade K."/>
            <person name="Ball S.L."/>
            <person name="Bradley K.W."/>
            <person name="Asai D.J."/>
            <person name="Bowman C.A."/>
            <person name="Russell D.A."/>
            <person name="Pope W.H."/>
            <person name="Jacobs-Sera D."/>
            <person name="Hendrix R.W."/>
            <person name="Hatfull G.F."/>
        </authorList>
    </citation>
    <scope>NUCLEOTIDE SEQUENCE</scope>
</reference>
<dbReference type="AlphaFoldDB" id="A0A1D2AGD2"/>
<keyword evidence="2 8" id="KW-0723">Serine/threonine-protein kinase</keyword>
<evidence type="ECO:0000313" key="12">
    <source>
        <dbReference type="EMBL" id="JAT78257.1"/>
    </source>
</evidence>
<organism evidence="12">
    <name type="scientific">Auxenochlorella protothecoides</name>
    <name type="common">Green microalga</name>
    <name type="synonym">Chlorella protothecoides</name>
    <dbReference type="NCBI Taxonomy" id="3075"/>
    <lineage>
        <taxon>Eukaryota</taxon>
        <taxon>Viridiplantae</taxon>
        <taxon>Chlorophyta</taxon>
        <taxon>core chlorophytes</taxon>
        <taxon>Trebouxiophyceae</taxon>
        <taxon>Chlorellales</taxon>
        <taxon>Chlorellaceae</taxon>
        <taxon>Auxenochlorella</taxon>
    </lineage>
</organism>
<dbReference type="InterPro" id="IPR003527">
    <property type="entry name" value="MAP_kinase_CS"/>
</dbReference>
<evidence type="ECO:0000256" key="6">
    <source>
        <dbReference type="ARBA" id="ARBA00022840"/>
    </source>
</evidence>
<keyword evidence="9" id="KW-0460">Magnesium</keyword>
<dbReference type="PROSITE" id="PS00108">
    <property type="entry name" value="PROTEIN_KINASE_ST"/>
    <property type="match status" value="1"/>
</dbReference>
<evidence type="ECO:0000256" key="3">
    <source>
        <dbReference type="ARBA" id="ARBA00022679"/>
    </source>
</evidence>
<dbReference type="GO" id="GO:0004707">
    <property type="term" value="F:MAP kinase activity"/>
    <property type="evidence" value="ECO:0007669"/>
    <property type="project" value="UniProtKB-EC"/>
</dbReference>
<evidence type="ECO:0000256" key="8">
    <source>
        <dbReference type="RuleBase" id="RU000304"/>
    </source>
</evidence>
<evidence type="ECO:0000259" key="11">
    <source>
        <dbReference type="PROSITE" id="PS50011"/>
    </source>
</evidence>
<name>A0A1D2AGD2_AUXPR</name>
<dbReference type="InterPro" id="IPR000719">
    <property type="entry name" value="Prot_kinase_dom"/>
</dbReference>
<feature type="domain" description="Protein kinase" evidence="11">
    <location>
        <begin position="64"/>
        <end position="351"/>
    </location>
</feature>
<dbReference type="SMART" id="SM00220">
    <property type="entry name" value="S_TKc"/>
    <property type="match status" value="1"/>
</dbReference>
<keyword evidence="6 7" id="KW-0067">ATP-binding</keyword>
<evidence type="ECO:0000256" key="1">
    <source>
        <dbReference type="ARBA" id="ARBA00008832"/>
    </source>
</evidence>
<dbReference type="SUPFAM" id="SSF56112">
    <property type="entry name" value="Protein kinase-like (PK-like)"/>
    <property type="match status" value="1"/>
</dbReference>
<dbReference type="Gene3D" id="1.10.510.10">
    <property type="entry name" value="Transferase(Phosphotransferase) domain 1"/>
    <property type="match status" value="1"/>
</dbReference>
<keyword evidence="4 7" id="KW-0547">Nucleotide-binding</keyword>
<comment type="similarity">
    <text evidence="1">Belongs to the protein kinase superfamily. CMGC Ser/Thr protein kinase family. MAP kinase subfamily.</text>
</comment>
<dbReference type="InterPro" id="IPR008271">
    <property type="entry name" value="Ser/Thr_kinase_AS"/>
</dbReference>
<dbReference type="FunFam" id="3.30.200.20:FF:000046">
    <property type="entry name" value="Mitogen-activated protein kinase"/>
    <property type="match status" value="1"/>
</dbReference>
<comment type="catalytic activity">
    <reaction evidence="9">
        <text>L-threonyl-[protein] + ATP = O-phospho-L-threonyl-[protein] + ADP + H(+)</text>
        <dbReference type="Rhea" id="RHEA:46608"/>
        <dbReference type="Rhea" id="RHEA-COMP:11060"/>
        <dbReference type="Rhea" id="RHEA-COMP:11605"/>
        <dbReference type="ChEBI" id="CHEBI:15378"/>
        <dbReference type="ChEBI" id="CHEBI:30013"/>
        <dbReference type="ChEBI" id="CHEBI:30616"/>
        <dbReference type="ChEBI" id="CHEBI:61977"/>
        <dbReference type="ChEBI" id="CHEBI:456216"/>
        <dbReference type="EC" id="2.7.11.24"/>
    </reaction>
</comment>
<comment type="similarity">
    <text evidence="9">Belongs to the protein kinase superfamily. Ser/Thr protein kinase family. MAP kinase subfamily.</text>
</comment>
<evidence type="ECO:0000256" key="10">
    <source>
        <dbReference type="SAM" id="MobiDB-lite"/>
    </source>
</evidence>
<evidence type="ECO:0000256" key="7">
    <source>
        <dbReference type="PROSITE-ProRule" id="PRU10141"/>
    </source>
</evidence>
<feature type="non-terminal residue" evidence="12">
    <location>
        <position position="1"/>
    </location>
</feature>
<dbReference type="PROSITE" id="PS00107">
    <property type="entry name" value="PROTEIN_KINASE_ATP"/>
    <property type="match status" value="1"/>
</dbReference>
<gene>
    <name evidence="12" type="ORF">g.11033</name>
</gene>